<evidence type="ECO:0000313" key="2">
    <source>
        <dbReference type="WBParaSite" id="SVE_0091900.1"/>
    </source>
</evidence>
<reference evidence="1" key="1">
    <citation type="submission" date="2014-07" db="EMBL/GenBank/DDBJ databases">
        <authorList>
            <person name="Martin A.A"/>
            <person name="De Silva N."/>
        </authorList>
    </citation>
    <scope>NUCLEOTIDE SEQUENCE</scope>
</reference>
<evidence type="ECO:0000313" key="1">
    <source>
        <dbReference type="Proteomes" id="UP000035680"/>
    </source>
</evidence>
<accession>A0A0K0EWL7</accession>
<sequence>MMAKGVNNSNYGYIAIINPDLKFDIPFLKSAIWSQQSFSIAHCGDTIACTAAADCTSSTQKCMDIDGVNKACVNVCTTDADCGGTPGSCATTTTGDVGGTTGFSVCPFVIQQCLTDAECSTADPTLPVCNLYTLICEPDTTIITTTTVDGLTTHKKIFPHFLQFIYNLFIWNN</sequence>
<proteinExistence type="predicted"/>
<name>A0A0K0EWL7_STRVS</name>
<dbReference type="WBParaSite" id="SVE_0091900.1">
    <property type="protein sequence ID" value="SVE_0091900.1"/>
    <property type="gene ID" value="SVE_0091900"/>
</dbReference>
<keyword evidence="1" id="KW-1185">Reference proteome</keyword>
<dbReference type="AlphaFoldDB" id="A0A0K0EWL7"/>
<organism evidence="1 2">
    <name type="scientific">Strongyloides venezuelensis</name>
    <name type="common">Threadworm</name>
    <dbReference type="NCBI Taxonomy" id="75913"/>
    <lineage>
        <taxon>Eukaryota</taxon>
        <taxon>Metazoa</taxon>
        <taxon>Ecdysozoa</taxon>
        <taxon>Nematoda</taxon>
        <taxon>Chromadorea</taxon>
        <taxon>Rhabditida</taxon>
        <taxon>Tylenchina</taxon>
        <taxon>Panagrolaimomorpha</taxon>
        <taxon>Strongyloidoidea</taxon>
        <taxon>Strongyloididae</taxon>
        <taxon>Strongyloides</taxon>
    </lineage>
</organism>
<dbReference type="Proteomes" id="UP000035680">
    <property type="component" value="Unassembled WGS sequence"/>
</dbReference>
<reference evidence="2" key="2">
    <citation type="submission" date="2015-08" db="UniProtKB">
        <authorList>
            <consortium name="WormBaseParasite"/>
        </authorList>
    </citation>
    <scope>IDENTIFICATION</scope>
</reference>
<protein>
    <submittedName>
        <fullName evidence="2">Disintegrin domain-containing protein</fullName>
    </submittedName>
</protein>